<feature type="domain" description="Ig-like" evidence="4">
    <location>
        <begin position="202"/>
        <end position="286"/>
    </location>
</feature>
<dbReference type="GO" id="GO:0006955">
    <property type="term" value="P:immune response"/>
    <property type="evidence" value="ECO:0007669"/>
    <property type="project" value="TreeGrafter"/>
</dbReference>
<feature type="signal peptide" evidence="3">
    <location>
        <begin position="1"/>
        <end position="19"/>
    </location>
</feature>
<proteinExistence type="inferred from homology"/>
<dbReference type="SUPFAM" id="SSF48726">
    <property type="entry name" value="Immunoglobulin"/>
    <property type="match status" value="1"/>
</dbReference>
<dbReference type="Proteomes" id="UP000261540">
    <property type="component" value="Unplaced"/>
</dbReference>
<dbReference type="PANTHER" id="PTHR16675:SF237">
    <property type="entry name" value="MHC CLASS I ANTIGEN TRANSCRIPT VARIANT 1-RELATED"/>
    <property type="match status" value="1"/>
</dbReference>
<name>A0A3B3S1S0_9TELE</name>
<feature type="chain" id="PRO_5046886697" description="Ig-like domain-containing protein" evidence="3">
    <location>
        <begin position="20"/>
        <end position="401"/>
    </location>
</feature>
<dbReference type="Gene3D" id="3.30.420.10">
    <property type="entry name" value="Ribonuclease H-like superfamily/Ribonuclease H"/>
    <property type="match status" value="1"/>
</dbReference>
<dbReference type="PROSITE" id="PS50835">
    <property type="entry name" value="IG_LIKE"/>
    <property type="match status" value="1"/>
</dbReference>
<dbReference type="GO" id="GO:0003676">
    <property type="term" value="F:nucleic acid binding"/>
    <property type="evidence" value="ECO:0007669"/>
    <property type="project" value="InterPro"/>
</dbReference>
<evidence type="ECO:0000313" key="5">
    <source>
        <dbReference type="Ensembl" id="ENSPKIP00000024669.1"/>
    </source>
</evidence>
<dbReference type="InterPro" id="IPR011162">
    <property type="entry name" value="MHC_I/II-like_Ag-recog"/>
</dbReference>
<dbReference type="InterPro" id="IPR036179">
    <property type="entry name" value="Ig-like_dom_sf"/>
</dbReference>
<dbReference type="Ensembl" id="ENSPKIT00000005382.1">
    <property type="protein sequence ID" value="ENSPKIP00000024669.1"/>
    <property type="gene ID" value="ENSPKIG00000007210.1"/>
</dbReference>
<evidence type="ECO:0000256" key="1">
    <source>
        <dbReference type="ARBA" id="ARBA00023180"/>
    </source>
</evidence>
<keyword evidence="6" id="KW-1185">Reference proteome</keyword>
<dbReference type="GO" id="GO:0009897">
    <property type="term" value="C:external side of plasma membrane"/>
    <property type="evidence" value="ECO:0007669"/>
    <property type="project" value="TreeGrafter"/>
</dbReference>
<dbReference type="InterPro" id="IPR001039">
    <property type="entry name" value="MHC_I_a_a1/a2"/>
</dbReference>
<reference evidence="5" key="2">
    <citation type="submission" date="2025-09" db="UniProtKB">
        <authorList>
            <consortium name="Ensembl"/>
        </authorList>
    </citation>
    <scope>IDENTIFICATION</scope>
</reference>
<evidence type="ECO:0000256" key="3">
    <source>
        <dbReference type="SAM" id="SignalP"/>
    </source>
</evidence>
<dbReference type="GeneTree" id="ENSGT01120000271828"/>
<dbReference type="GO" id="GO:0005615">
    <property type="term" value="C:extracellular space"/>
    <property type="evidence" value="ECO:0007669"/>
    <property type="project" value="TreeGrafter"/>
</dbReference>
<sequence length="401" mass="45907">MLILMFVFVYNCNVCLVFPATHSLQYVYSGSSGIPNLPEFMTVGLVDGEPFTYYDSNIRREVPRQEWMAKAVYAAYWDQQTQISMNTEPVFKNNIEIAKMRFNQTGGIHTVQWMYGCEWDDEIGVTGAVHQYGYDGSDFIALDFRTMTYVAPVMQAIPTKQKWDSNRAELENIKSYFTQECIDWLKKYVSYGKCTLERTVRPEVSLLQKDPSSPVTCHATGFFPKGIVVTWFNMGKTADLTTGQKSIIDTLHRMGKPQKFIAKEAGCSQSAVSKHINGKSSGRTKCGRRRCTSRKDDRGLQRIIKQRRFKNLADGLEMGYNCRVPQVKPLLNLSQCRKHLNWAKEKKDWTVGQWSKVLFSNESKVCLSFGNQGPRVWRKTGEEQNPSCLRSSVKYPQSVMI</sequence>
<dbReference type="AlphaFoldDB" id="A0A3B3S1S0"/>
<dbReference type="InterPro" id="IPR050208">
    <property type="entry name" value="MHC_class-I_related"/>
</dbReference>
<evidence type="ECO:0000313" key="6">
    <source>
        <dbReference type="Proteomes" id="UP000261540"/>
    </source>
</evidence>
<dbReference type="InterPro" id="IPR011161">
    <property type="entry name" value="MHC_I-like_Ag-recog"/>
</dbReference>
<evidence type="ECO:0000259" key="4">
    <source>
        <dbReference type="PROSITE" id="PS50835"/>
    </source>
</evidence>
<organism evidence="5 6">
    <name type="scientific">Paramormyrops kingsleyae</name>
    <dbReference type="NCBI Taxonomy" id="1676925"/>
    <lineage>
        <taxon>Eukaryota</taxon>
        <taxon>Metazoa</taxon>
        <taxon>Chordata</taxon>
        <taxon>Craniata</taxon>
        <taxon>Vertebrata</taxon>
        <taxon>Euteleostomi</taxon>
        <taxon>Actinopterygii</taxon>
        <taxon>Neopterygii</taxon>
        <taxon>Teleostei</taxon>
        <taxon>Osteoglossocephala</taxon>
        <taxon>Osteoglossomorpha</taxon>
        <taxon>Osteoglossiformes</taxon>
        <taxon>Mormyridae</taxon>
        <taxon>Paramormyrops</taxon>
    </lineage>
</organism>
<accession>A0A3B3S1S0</accession>
<comment type="similarity">
    <text evidence="2">Belongs to the MHC class I family.</text>
</comment>
<dbReference type="Gene3D" id="2.60.40.10">
    <property type="entry name" value="Immunoglobulins"/>
    <property type="match status" value="1"/>
</dbReference>
<dbReference type="STRING" id="1676925.ENSPKIP00000024669"/>
<dbReference type="InterPro" id="IPR037055">
    <property type="entry name" value="MHC_I-like_Ag-recog_sf"/>
</dbReference>
<dbReference type="InterPro" id="IPR007110">
    <property type="entry name" value="Ig-like_dom"/>
</dbReference>
<protein>
    <recommendedName>
        <fullName evidence="4">Ig-like domain-containing protein</fullName>
    </recommendedName>
</protein>
<dbReference type="InterPro" id="IPR013783">
    <property type="entry name" value="Ig-like_fold"/>
</dbReference>
<reference evidence="5" key="1">
    <citation type="submission" date="2025-08" db="UniProtKB">
        <authorList>
            <consortium name="Ensembl"/>
        </authorList>
    </citation>
    <scope>IDENTIFICATION</scope>
</reference>
<dbReference type="SUPFAM" id="SSF54452">
    <property type="entry name" value="MHC antigen-recognition domain"/>
    <property type="match status" value="1"/>
</dbReference>
<dbReference type="InterPro" id="IPR036397">
    <property type="entry name" value="RNaseH_sf"/>
</dbReference>
<keyword evidence="3" id="KW-0732">Signal</keyword>
<dbReference type="PANTHER" id="PTHR16675">
    <property type="entry name" value="MHC CLASS I-RELATED"/>
    <property type="match status" value="1"/>
</dbReference>
<keyword evidence="1" id="KW-0325">Glycoprotein</keyword>
<dbReference type="PRINTS" id="PR01638">
    <property type="entry name" value="MHCCLASSI"/>
</dbReference>
<dbReference type="Gene3D" id="3.30.500.10">
    <property type="entry name" value="MHC class I-like antigen recognition-like"/>
    <property type="match status" value="1"/>
</dbReference>
<evidence type="ECO:0000256" key="2">
    <source>
        <dbReference type="RuleBase" id="RU004439"/>
    </source>
</evidence>
<dbReference type="Pfam" id="PF00129">
    <property type="entry name" value="MHC_I"/>
    <property type="match status" value="1"/>
</dbReference>